<dbReference type="InterPro" id="IPR019734">
    <property type="entry name" value="TPR_rpt"/>
</dbReference>
<dbReference type="RefSeq" id="WP_191721421.1">
    <property type="nucleotide sequence ID" value="NZ_JACSQK010000001.1"/>
</dbReference>
<dbReference type="EMBL" id="JACSQK010000001">
    <property type="protein sequence ID" value="MBD7958997.1"/>
    <property type="molecule type" value="Genomic_DNA"/>
</dbReference>
<sequence length="107" mass="11655">MPSMTERLEALLATGKETALLRYTLGKAALDSEQPAAALLHLQRATALEPQYSVAWKLLGRVHLALDDSDAARQAWTQGLACAQTNGDAQVVKELSVFLKRLDKPAR</sequence>
<organism evidence="1 2">
    <name type="scientific">Comamonas avium</name>
    <dbReference type="NCBI Taxonomy" id="2762231"/>
    <lineage>
        <taxon>Bacteria</taxon>
        <taxon>Pseudomonadati</taxon>
        <taxon>Pseudomonadota</taxon>
        <taxon>Betaproteobacteria</taxon>
        <taxon>Burkholderiales</taxon>
        <taxon>Comamonadaceae</taxon>
        <taxon>Comamonas</taxon>
    </lineage>
</organism>
<keyword evidence="2" id="KW-1185">Reference proteome</keyword>
<protein>
    <submittedName>
        <fullName evidence="1">Tetratricopeptide repeat protein</fullName>
    </submittedName>
</protein>
<dbReference type="InterPro" id="IPR011990">
    <property type="entry name" value="TPR-like_helical_dom_sf"/>
</dbReference>
<dbReference type="SUPFAM" id="SSF48452">
    <property type="entry name" value="TPR-like"/>
    <property type="match status" value="1"/>
</dbReference>
<proteinExistence type="predicted"/>
<comment type="caution">
    <text evidence="1">The sequence shown here is derived from an EMBL/GenBank/DDBJ whole genome shotgun (WGS) entry which is preliminary data.</text>
</comment>
<gene>
    <name evidence="1" type="ORF">H9646_00740</name>
</gene>
<dbReference type="SMART" id="SM00028">
    <property type="entry name" value="TPR"/>
    <property type="match status" value="2"/>
</dbReference>
<name>A0ABR8S691_9BURK</name>
<accession>A0ABR8S691</accession>
<reference evidence="1 2" key="1">
    <citation type="submission" date="2020-08" db="EMBL/GenBank/DDBJ databases">
        <title>A Genomic Blueprint of the Chicken Gut Microbiome.</title>
        <authorList>
            <person name="Gilroy R."/>
            <person name="Ravi A."/>
            <person name="Getino M."/>
            <person name="Pursley I."/>
            <person name="Horton D.L."/>
            <person name="Alikhan N.-F."/>
            <person name="Baker D."/>
            <person name="Gharbi K."/>
            <person name="Hall N."/>
            <person name="Watson M."/>
            <person name="Adriaenssens E.M."/>
            <person name="Foster-Nyarko E."/>
            <person name="Jarju S."/>
            <person name="Secka A."/>
            <person name="Antonio M."/>
            <person name="Oren A."/>
            <person name="Chaudhuri R."/>
            <person name="La Ragione R.M."/>
            <person name="Hildebrand F."/>
            <person name="Pallen M.J."/>
        </authorList>
    </citation>
    <scope>NUCLEOTIDE SEQUENCE [LARGE SCALE GENOMIC DNA]</scope>
    <source>
        <strain evidence="1 2">Sa2CVA6</strain>
    </source>
</reference>
<evidence type="ECO:0000313" key="1">
    <source>
        <dbReference type="EMBL" id="MBD7958997.1"/>
    </source>
</evidence>
<dbReference type="Pfam" id="PF14559">
    <property type="entry name" value="TPR_19"/>
    <property type="match status" value="1"/>
</dbReference>
<evidence type="ECO:0000313" key="2">
    <source>
        <dbReference type="Proteomes" id="UP000634919"/>
    </source>
</evidence>
<dbReference type="Proteomes" id="UP000634919">
    <property type="component" value="Unassembled WGS sequence"/>
</dbReference>
<dbReference type="Gene3D" id="1.25.40.10">
    <property type="entry name" value="Tetratricopeptide repeat domain"/>
    <property type="match status" value="1"/>
</dbReference>